<accession>A0A098S8H8</accession>
<organism evidence="1 2">
    <name type="scientific">Phaeodactylibacter xiamenensis</name>
    <dbReference type="NCBI Taxonomy" id="1524460"/>
    <lineage>
        <taxon>Bacteria</taxon>
        <taxon>Pseudomonadati</taxon>
        <taxon>Bacteroidota</taxon>
        <taxon>Saprospiria</taxon>
        <taxon>Saprospirales</taxon>
        <taxon>Haliscomenobacteraceae</taxon>
        <taxon>Phaeodactylibacter</taxon>
    </lineage>
</organism>
<protein>
    <submittedName>
        <fullName evidence="1">Uncharacterized protein</fullName>
    </submittedName>
</protein>
<evidence type="ECO:0000313" key="1">
    <source>
        <dbReference type="EMBL" id="KGE88425.1"/>
    </source>
</evidence>
<name>A0A098S8H8_9BACT</name>
<proteinExistence type="predicted"/>
<dbReference type="STRING" id="1524460.IX84_09605"/>
<reference evidence="1 2" key="1">
    <citation type="journal article" date="2014" name="Int. J. Syst. Evol. Microbiol.">
        <title>Phaeodactylibacter xiamenensis gen. nov., sp. nov., a member of the family Saprospiraceae isolated from the marine alga Phaeodactylum tricornutum.</title>
        <authorList>
            <person name="Chen Z.Jr."/>
            <person name="Lei X."/>
            <person name="Lai Q."/>
            <person name="Li Y."/>
            <person name="Zhang B."/>
            <person name="Zhang J."/>
            <person name="Zhang H."/>
            <person name="Yang L."/>
            <person name="Zheng W."/>
            <person name="Tian Y."/>
            <person name="Yu Z."/>
            <person name="Xu H.Jr."/>
            <person name="Zheng T."/>
        </authorList>
    </citation>
    <scope>NUCLEOTIDE SEQUENCE [LARGE SCALE GENOMIC DNA]</scope>
    <source>
        <strain evidence="1 2">KD52</strain>
    </source>
</reference>
<dbReference type="Proteomes" id="UP000029736">
    <property type="component" value="Unassembled WGS sequence"/>
</dbReference>
<comment type="caution">
    <text evidence="1">The sequence shown here is derived from an EMBL/GenBank/DDBJ whole genome shotgun (WGS) entry which is preliminary data.</text>
</comment>
<dbReference type="RefSeq" id="WP_044219118.1">
    <property type="nucleotide sequence ID" value="NZ_JBKAGJ010000028.1"/>
</dbReference>
<keyword evidence="2" id="KW-1185">Reference proteome</keyword>
<dbReference type="EMBL" id="JPOS01000019">
    <property type="protein sequence ID" value="KGE88425.1"/>
    <property type="molecule type" value="Genomic_DNA"/>
</dbReference>
<dbReference type="OrthoDB" id="9823914at2"/>
<evidence type="ECO:0000313" key="2">
    <source>
        <dbReference type="Proteomes" id="UP000029736"/>
    </source>
</evidence>
<sequence length="247" mass="28726">MNVLEPTVFEIREDQTDREIKALQERRRLNAEALEALREAVCKLYRKDNVPYPDIEQFLLFSQVPGSTFWLERDKLRTKIKTEAFGLWLKLEGGKHKINPEYAEAALGFTPDEVTGLVNAWEAVDKLATQDPRRYWSDTAQQFKPVPVSAQEQNQIERRNTMMVSKPELAQIIKKLRTEVQLINLANVYYDKMITKARLAQNRPELIPFLSHRETQSAKGLKTYEYFLQDSVLMQSANPGYKAFDEQ</sequence>
<dbReference type="AlphaFoldDB" id="A0A098S8H8"/>
<gene>
    <name evidence="1" type="ORF">IX84_09605</name>
</gene>